<name>A0A7W9QFR7_9ACTN</name>
<feature type="region of interest" description="Disordered" evidence="1">
    <location>
        <begin position="503"/>
        <end position="596"/>
    </location>
</feature>
<accession>A0A7W9QFR7</accession>
<evidence type="ECO:0008006" key="5">
    <source>
        <dbReference type="Google" id="ProtNLM"/>
    </source>
</evidence>
<feature type="transmembrane region" description="Helical" evidence="2">
    <location>
        <begin position="67"/>
        <end position="97"/>
    </location>
</feature>
<dbReference type="RefSeq" id="WP_312867045.1">
    <property type="nucleotide sequence ID" value="NZ_JACHJL010000016.1"/>
</dbReference>
<evidence type="ECO:0000313" key="4">
    <source>
        <dbReference type="Proteomes" id="UP000588098"/>
    </source>
</evidence>
<keyword evidence="2" id="KW-1133">Transmembrane helix</keyword>
<evidence type="ECO:0000256" key="2">
    <source>
        <dbReference type="SAM" id="Phobius"/>
    </source>
</evidence>
<dbReference type="AlphaFoldDB" id="A0A7W9QFR7"/>
<feature type="compositionally biased region" description="Polar residues" evidence="1">
    <location>
        <begin position="508"/>
        <end position="517"/>
    </location>
</feature>
<comment type="caution">
    <text evidence="3">The sequence shown here is derived from an EMBL/GenBank/DDBJ whole genome shotgun (WGS) entry which is preliminary data.</text>
</comment>
<organism evidence="3 4">
    <name type="scientific">Streptomyces zagrosensis</name>
    <dbReference type="NCBI Taxonomy" id="1042984"/>
    <lineage>
        <taxon>Bacteria</taxon>
        <taxon>Bacillati</taxon>
        <taxon>Actinomycetota</taxon>
        <taxon>Actinomycetes</taxon>
        <taxon>Kitasatosporales</taxon>
        <taxon>Streptomycetaceae</taxon>
        <taxon>Streptomyces</taxon>
    </lineage>
</organism>
<keyword evidence="2" id="KW-0812">Transmembrane</keyword>
<dbReference type="Gene3D" id="3.40.50.300">
    <property type="entry name" value="P-loop containing nucleotide triphosphate hydrolases"/>
    <property type="match status" value="1"/>
</dbReference>
<dbReference type="InterPro" id="IPR027417">
    <property type="entry name" value="P-loop_NTPase"/>
</dbReference>
<evidence type="ECO:0000313" key="3">
    <source>
        <dbReference type="EMBL" id="MBB5938382.1"/>
    </source>
</evidence>
<dbReference type="EMBL" id="JACHJL010000016">
    <property type="protein sequence ID" value="MBB5938382.1"/>
    <property type="molecule type" value="Genomic_DNA"/>
</dbReference>
<sequence>MARLTLTRALTGNASLVRGRELARTVADNASDVLHPLLVILRGLRVLAAAGRRRWVQTPQERRGPTLFLVAACAFAIAMAPFGPLLALIGLMSAAAWAGRDRSPARGGSRGPEAERLRTLYEALVPCFTVADDPDPLYGYAGEWQKAFEEYDVEDGGRLTRLVLRYPAYFADGEATARGQVERLLAAKCGRGREYRFDWDEEANRLVLSVLPALPTVICAQRFVTTPGETVLGFTDPDAVRRTLPVIDAAGQAGQDAPPVVWRTGARSTEPHLLALGQPGSGTTTLLRSLVLQALPHSDVLVVDGAGSGGYAYLHDCPGVLAVESELIGALAALEWAVHETERRLLCAHQARRLGQPAPDDVRRALWIVLDQPATLSHLAAAEGRPDPQELLRVPLRHGRPANVTVAIADQLDSVDALSTCIASHTRARVVLGPASYEQLHGALGAPPHTSPTPEVPPGRGYARLGCGPVHRLQVPATPDPYDDATSEAQRMAVLALLPGSPFAIDTTDATTPNQRTELTEPAGRAEPAEPVGRAAPAEPVRPPAPTRQAEPAAPVAPVRPATPAAPDEPMGPVGPVGPQHVLGPEAGVPWPTPAA</sequence>
<feature type="compositionally biased region" description="Low complexity" evidence="1">
    <location>
        <begin position="552"/>
        <end position="566"/>
    </location>
</feature>
<dbReference type="Proteomes" id="UP000588098">
    <property type="component" value="Unassembled WGS sequence"/>
</dbReference>
<dbReference type="SUPFAM" id="SSF52540">
    <property type="entry name" value="P-loop containing nucleoside triphosphate hydrolases"/>
    <property type="match status" value="1"/>
</dbReference>
<proteinExistence type="predicted"/>
<gene>
    <name evidence="3" type="ORF">FHS42_005471</name>
</gene>
<keyword evidence="2" id="KW-0472">Membrane</keyword>
<reference evidence="3 4" key="1">
    <citation type="submission" date="2020-08" db="EMBL/GenBank/DDBJ databases">
        <title>Genomic Encyclopedia of Type Strains, Phase III (KMG-III): the genomes of soil and plant-associated and newly described type strains.</title>
        <authorList>
            <person name="Whitman W."/>
        </authorList>
    </citation>
    <scope>NUCLEOTIDE SEQUENCE [LARGE SCALE GENOMIC DNA]</scope>
    <source>
        <strain evidence="3 4">CECT 8305</strain>
    </source>
</reference>
<protein>
    <recommendedName>
        <fullName evidence="5">FtsK domain-containing protein</fullName>
    </recommendedName>
</protein>
<feature type="compositionally biased region" description="Low complexity" evidence="1">
    <location>
        <begin position="525"/>
        <end position="539"/>
    </location>
</feature>
<evidence type="ECO:0000256" key="1">
    <source>
        <dbReference type="SAM" id="MobiDB-lite"/>
    </source>
</evidence>
<keyword evidence="4" id="KW-1185">Reference proteome</keyword>